<dbReference type="PANTHER" id="PTHR30032">
    <property type="entry name" value="N-ACETYLMURAMOYL-L-ALANINE AMIDASE-RELATED"/>
    <property type="match status" value="1"/>
</dbReference>
<dbReference type="Gene3D" id="3.40.50.12090">
    <property type="match status" value="2"/>
</dbReference>
<sequence>MISAFTAAAVLGSGFLSTNAFAQESDSSINELKKHQIVNYLKDRGSATQTASISSASAQAASTQMQYQKAIDAYQFHEYHFSTYGGNFSLEELHQEKDEVDYFIYEFDTEELVEPDADNNFNLDEGDYVLVVMGYSEQPVTYDYILNGPFAGDPANTIPDLLVNNPSNHESRLNKGSSPILTVSGETKNSQIVRIFSNQKEYNVYPGKFTQQVELAKGFNSVSFQATNSKGNTITSFYSITLPGISRIYGKDRYHVSGHVSSTLDYWGYNSGTIIITRGDLFPDALSGGPLANLETAPVMLTTTKTLPDKIKEKIVNYGANRAIILGGTGSVSTEVESQLKKLGVNEIERIGGKDRFAVSASVAEHVSSYTESDTAIIASGEVFPDALSASTIAGPAGMPILLVKSQEVPATIQAFIKSHPEIKNFIVVGGPATVKDSVSVKLKELRKGANVQRIGGKDRYEVAINVAKYGMNNYGMDLSTVAFARGDLFPDALSGAPLANYFYAPILLTRTEKVEDKVNAFLTNQRSELEHMYLIGDIGSISPNTEKQLYNLIR</sequence>
<dbReference type="Proteomes" id="UP000077856">
    <property type="component" value="Chromosome"/>
</dbReference>
<dbReference type="KEGG" id="bon:A361_24995"/>
<dbReference type="Pfam" id="PF04122">
    <property type="entry name" value="CW_binding_2"/>
    <property type="match status" value="3"/>
</dbReference>
<protein>
    <recommendedName>
        <fullName evidence="4">Cell wall-binding protein</fullName>
    </recommendedName>
</protein>
<dbReference type="Gene3D" id="2.60.40.10">
    <property type="entry name" value="Immunoglobulins"/>
    <property type="match status" value="1"/>
</dbReference>
<evidence type="ECO:0000313" key="2">
    <source>
        <dbReference type="EMBL" id="AND42268.1"/>
    </source>
</evidence>
<feature type="chain" id="PRO_5007818338" description="Cell wall-binding protein" evidence="1">
    <location>
        <begin position="23"/>
        <end position="555"/>
    </location>
</feature>
<dbReference type="eggNOG" id="COG2247">
    <property type="taxonomic scope" value="Bacteria"/>
</dbReference>
<proteinExistence type="predicted"/>
<dbReference type="PANTHER" id="PTHR30032:SF8">
    <property type="entry name" value="GERMINATION-SPECIFIC N-ACETYLMURAMOYL-L-ALANINE AMIDASE"/>
    <property type="match status" value="1"/>
</dbReference>
<dbReference type="AlphaFoldDB" id="A0A160MHS4"/>
<gene>
    <name evidence="2" type="ORF">A361_24995</name>
</gene>
<dbReference type="InterPro" id="IPR051922">
    <property type="entry name" value="Bact_Sporulation_Assoc"/>
</dbReference>
<dbReference type="EMBL" id="CP015506">
    <property type="protein sequence ID" value="AND42268.1"/>
    <property type="molecule type" value="Genomic_DNA"/>
</dbReference>
<organism evidence="2 3">
    <name type="scientific">Cytobacillus oceanisediminis 2691</name>
    <dbReference type="NCBI Taxonomy" id="1196031"/>
    <lineage>
        <taxon>Bacteria</taxon>
        <taxon>Bacillati</taxon>
        <taxon>Bacillota</taxon>
        <taxon>Bacilli</taxon>
        <taxon>Bacillales</taxon>
        <taxon>Bacillaceae</taxon>
        <taxon>Cytobacillus</taxon>
    </lineage>
</organism>
<dbReference type="InterPro" id="IPR013783">
    <property type="entry name" value="Ig-like_fold"/>
</dbReference>
<feature type="signal peptide" evidence="1">
    <location>
        <begin position="1"/>
        <end position="22"/>
    </location>
</feature>
<evidence type="ECO:0000313" key="3">
    <source>
        <dbReference type="Proteomes" id="UP000077856"/>
    </source>
</evidence>
<evidence type="ECO:0000256" key="1">
    <source>
        <dbReference type="SAM" id="SignalP"/>
    </source>
</evidence>
<dbReference type="InterPro" id="IPR007253">
    <property type="entry name" value="Cell_wall-bd_2"/>
</dbReference>
<reference evidence="2 3" key="1">
    <citation type="submission" date="2016-04" db="EMBL/GenBank/DDBJ databases">
        <title>Complete genome sequence of Bacillus oceanisediminis strain 2691.</title>
        <authorList>
            <person name="Jeong H."/>
            <person name="Kim H.J."/>
            <person name="Lee D.-W."/>
        </authorList>
    </citation>
    <scope>NUCLEOTIDE SEQUENCE [LARGE SCALE GENOMIC DNA]</scope>
    <source>
        <strain evidence="2 3">2691</strain>
    </source>
</reference>
<name>A0A160MHS4_9BACI</name>
<accession>A0A160MHS4</accession>
<evidence type="ECO:0008006" key="4">
    <source>
        <dbReference type="Google" id="ProtNLM"/>
    </source>
</evidence>
<keyword evidence="1" id="KW-0732">Signal</keyword>